<dbReference type="InterPro" id="IPR052207">
    <property type="entry name" value="Max-like/E-box_TFs"/>
</dbReference>
<dbReference type="PANTHER" id="PTHR15741">
    <property type="entry name" value="BASIC HELIX-LOOP-HELIX ZIP TRANSCRIPTION FACTOR"/>
    <property type="match status" value="1"/>
</dbReference>
<comment type="subcellular location">
    <subcellularLocation>
        <location evidence="1">Nucleus</location>
    </subcellularLocation>
</comment>
<dbReference type="GO" id="GO:0000978">
    <property type="term" value="F:RNA polymerase II cis-regulatory region sequence-specific DNA binding"/>
    <property type="evidence" value="ECO:0007669"/>
    <property type="project" value="TreeGrafter"/>
</dbReference>
<keyword evidence="3" id="KW-0238">DNA-binding</keyword>
<keyword evidence="5" id="KW-0539">Nucleus</keyword>
<evidence type="ECO:0000313" key="8">
    <source>
        <dbReference type="EMBL" id="CAG8681093.1"/>
    </source>
</evidence>
<evidence type="ECO:0000313" key="9">
    <source>
        <dbReference type="Proteomes" id="UP000789396"/>
    </source>
</evidence>
<keyword evidence="4" id="KW-0804">Transcription</keyword>
<name>A0A9N9EML1_9GLOM</name>
<organism evidence="8 9">
    <name type="scientific">Racocetra fulgida</name>
    <dbReference type="NCBI Taxonomy" id="60492"/>
    <lineage>
        <taxon>Eukaryota</taxon>
        <taxon>Fungi</taxon>
        <taxon>Fungi incertae sedis</taxon>
        <taxon>Mucoromycota</taxon>
        <taxon>Glomeromycotina</taxon>
        <taxon>Glomeromycetes</taxon>
        <taxon>Diversisporales</taxon>
        <taxon>Gigasporaceae</taxon>
        <taxon>Racocetra</taxon>
    </lineage>
</organism>
<feature type="region of interest" description="Disordered" evidence="6">
    <location>
        <begin position="141"/>
        <end position="357"/>
    </location>
</feature>
<evidence type="ECO:0000256" key="5">
    <source>
        <dbReference type="ARBA" id="ARBA00023242"/>
    </source>
</evidence>
<protein>
    <submittedName>
        <fullName evidence="8">9529_t:CDS:1</fullName>
    </submittedName>
</protein>
<feature type="compositionally biased region" description="Polar residues" evidence="6">
    <location>
        <begin position="9"/>
        <end position="20"/>
    </location>
</feature>
<evidence type="ECO:0000256" key="2">
    <source>
        <dbReference type="ARBA" id="ARBA00023015"/>
    </source>
</evidence>
<dbReference type="PROSITE" id="PS50888">
    <property type="entry name" value="BHLH"/>
    <property type="match status" value="1"/>
</dbReference>
<dbReference type="Pfam" id="PF00010">
    <property type="entry name" value="HLH"/>
    <property type="match status" value="1"/>
</dbReference>
<dbReference type="Gene3D" id="4.10.280.10">
    <property type="entry name" value="Helix-loop-helix DNA-binding domain"/>
    <property type="match status" value="1"/>
</dbReference>
<keyword evidence="2" id="KW-0805">Transcription regulation</keyword>
<feature type="compositionally biased region" description="Basic and acidic residues" evidence="6">
    <location>
        <begin position="336"/>
        <end position="357"/>
    </location>
</feature>
<dbReference type="EMBL" id="CAJVPZ010017557">
    <property type="protein sequence ID" value="CAG8681093.1"/>
    <property type="molecule type" value="Genomic_DNA"/>
</dbReference>
<dbReference type="GO" id="GO:0046983">
    <property type="term" value="F:protein dimerization activity"/>
    <property type="evidence" value="ECO:0007669"/>
    <property type="project" value="InterPro"/>
</dbReference>
<evidence type="ECO:0000256" key="3">
    <source>
        <dbReference type="ARBA" id="ARBA00023125"/>
    </source>
</evidence>
<dbReference type="GO" id="GO:0000981">
    <property type="term" value="F:DNA-binding transcription factor activity, RNA polymerase II-specific"/>
    <property type="evidence" value="ECO:0007669"/>
    <property type="project" value="TreeGrafter"/>
</dbReference>
<dbReference type="PANTHER" id="PTHR15741:SF27">
    <property type="entry name" value="TRANSCRIPTION FACTOR AP-4"/>
    <property type="match status" value="1"/>
</dbReference>
<feature type="compositionally biased region" description="Basic and acidic residues" evidence="6">
    <location>
        <begin position="286"/>
        <end position="295"/>
    </location>
</feature>
<dbReference type="SUPFAM" id="SSF47459">
    <property type="entry name" value="HLH, helix-loop-helix DNA-binding domain"/>
    <property type="match status" value="1"/>
</dbReference>
<feature type="compositionally biased region" description="Polar residues" evidence="6">
    <location>
        <begin position="147"/>
        <end position="160"/>
    </location>
</feature>
<reference evidence="8" key="1">
    <citation type="submission" date="2021-06" db="EMBL/GenBank/DDBJ databases">
        <authorList>
            <person name="Kallberg Y."/>
            <person name="Tangrot J."/>
            <person name="Rosling A."/>
        </authorList>
    </citation>
    <scope>NUCLEOTIDE SEQUENCE</scope>
    <source>
        <strain evidence="8">IN212</strain>
    </source>
</reference>
<gene>
    <name evidence="8" type="ORF">RFULGI_LOCUS9616</name>
</gene>
<comment type="caution">
    <text evidence="8">The sequence shown here is derived from an EMBL/GenBank/DDBJ whole genome shotgun (WGS) entry which is preliminary data.</text>
</comment>
<feature type="region of interest" description="Disordered" evidence="6">
    <location>
        <begin position="1"/>
        <end position="20"/>
    </location>
</feature>
<dbReference type="InterPro" id="IPR036638">
    <property type="entry name" value="HLH_DNA-bd_sf"/>
</dbReference>
<feature type="domain" description="BHLH" evidence="7">
    <location>
        <begin position="345"/>
        <end position="382"/>
    </location>
</feature>
<keyword evidence="9" id="KW-1185">Reference proteome</keyword>
<evidence type="ECO:0000256" key="1">
    <source>
        <dbReference type="ARBA" id="ARBA00004123"/>
    </source>
</evidence>
<dbReference type="OrthoDB" id="5778525at2759"/>
<feature type="non-terminal residue" evidence="8">
    <location>
        <position position="382"/>
    </location>
</feature>
<sequence>MDTIPQYYQPDNMSMSKEPSQLSSNFVQPELSQLHTYTPMTDTGYPSDQFGMQDSVPVSEPPPYDEFTGYNWVPAEMATFFPPATDDFGQNPLLNSYDEEFIFKGFLDNIQENPNFIFNPILPGDMPAYPPPDNGINNSIHPMGTPSVINNVYNPSQSHPSDILARHQFPPSNSTSLSPRTSNITLSPSPKHSPNEIRQSSSQLTSPIDDKDKSATPSVPAKRKQDGEDRTRRRPSNPRLSPINTKLIMTQSHSSTSSPRPISPSMQFPGNTPSSSNNCSPSPRTPNRELTKSEEENASLSNLAETESNDNDNNIDDYVEIKSESKPTPQKSSRKPYKELLTEEEKRANHIASEQKRRNTIRAGFKELTDIIPTLKNVNNSK</sequence>
<proteinExistence type="predicted"/>
<dbReference type="Proteomes" id="UP000789396">
    <property type="component" value="Unassembled WGS sequence"/>
</dbReference>
<evidence type="ECO:0000259" key="7">
    <source>
        <dbReference type="PROSITE" id="PS50888"/>
    </source>
</evidence>
<evidence type="ECO:0000256" key="6">
    <source>
        <dbReference type="SAM" id="MobiDB-lite"/>
    </source>
</evidence>
<accession>A0A9N9EML1</accession>
<feature type="compositionally biased region" description="Polar residues" evidence="6">
    <location>
        <begin position="238"/>
        <end position="251"/>
    </location>
</feature>
<dbReference type="AlphaFoldDB" id="A0A9N9EML1"/>
<evidence type="ECO:0000256" key="4">
    <source>
        <dbReference type="ARBA" id="ARBA00023163"/>
    </source>
</evidence>
<feature type="compositionally biased region" description="Acidic residues" evidence="6">
    <location>
        <begin position="307"/>
        <end position="318"/>
    </location>
</feature>
<dbReference type="InterPro" id="IPR011598">
    <property type="entry name" value="bHLH_dom"/>
</dbReference>
<feature type="compositionally biased region" description="Low complexity" evidence="6">
    <location>
        <begin position="252"/>
        <end position="282"/>
    </location>
</feature>
<feature type="compositionally biased region" description="Polar residues" evidence="6">
    <location>
        <begin position="170"/>
        <end position="206"/>
    </location>
</feature>
<dbReference type="GO" id="GO:0005634">
    <property type="term" value="C:nucleus"/>
    <property type="evidence" value="ECO:0007669"/>
    <property type="project" value="UniProtKB-SubCell"/>
</dbReference>